<dbReference type="Gene3D" id="3.40.630.30">
    <property type="match status" value="1"/>
</dbReference>
<feature type="transmembrane region" description="Helical" evidence="8">
    <location>
        <begin position="873"/>
        <end position="894"/>
    </location>
</feature>
<sequence>MATQALPAGYILVEGYPSVGEYLNLRMACLSPKSVEQASAALKGSWYGVYVAQEVAPTKAVAMGRVVGDGGWYFLIADMMTLPEHQRKGLGDVVLKSLLARIKSLAPKGMAYVTLGADPPGRKLYENNGFKDTMPQIMGWKTGYGLAWLDVKLFGTRGDVASTYPMYHIRRVAIAVATFILIVVLLTALPRALNPVPPSKEKVEADQRWVNTSPHWLDRQACRWMGLCGLMHLKPDPAVRLRPTDQGSCANGMRNNSASQATRTDTRVQKDIMTRGLRRVPDYVLDYAPLVHLYSEEHFWPSDIDEHVKHTMPHVNDKALSQLEQLTLSTLNQLDSHPGVVTLKSNDDVECRPLWLHSTANIPVPFEDELDNYEVDVGTPERKRLEEGTTWFDVDKEHPLRRISDPRKTPDGEKHIPLPSKRSSISLSREQRRIAARYTQNRPNEEGYSRAPATLVLVDKGSDIVDAFWFFFYSYNLGQTVLGTRYGNHVGDWEHAMIRFESGVPRAMYFSEHEGGQAYAWQAVEKRGNATQTQRPVIYSAVGSHAMYAMPGDHPYVLPFQILKDVTDRGPLWDPSKNFRSYWFDYSANEGEGLEPTQENPNAPIGWFHFKGRWGDKMYGLDDERQWRLFGQYHYVTGPQGPKFKNLGRRKFLVGVFASVGSVLYGYDLGVIAGVIGSSAYAERFQTNAAQNGAVVSLFTGGAFFGAGFAGLAGDRLGRRLTIMMGALIFILGGGLQTGAQTIDFLYAGRALAGVGFMLGIGALVAGWTTYGCYTNLKNDAQWRVPLAIQIVPAIVLAALILLFPESPRWLIDHNKADEGLATLARLHSGGDVNDAWVRAEFAQIQESIAEEHEQEAKSYAELFKNKSAFRRLFLACSIQASIQLTGVSAVQYFSVPIFAQIGISAENALKYQAINSVLALIAQFACLLTIDKFGRRPVLISGNLVNCLTFIAVAILLALFPPESESGGTAGWGFIIVTWLFNISFSYACGPLSWIIPAEIFDTHTRSKGVSIATMTSFAFNTLIGQVTEIAVDAVGWRYFLLFVVANLTNAIFFYAVLPETKLLPLEEMNYLFTHAPWIVARVDPQEYTAHLADDVERRAEEIREKGDL</sequence>
<dbReference type="InterPro" id="IPR003663">
    <property type="entry name" value="Sugar/inositol_transpt"/>
</dbReference>
<feature type="compositionally biased region" description="Polar residues" evidence="7">
    <location>
        <begin position="247"/>
        <end position="263"/>
    </location>
</feature>
<dbReference type="InterPro" id="IPR050360">
    <property type="entry name" value="MFS_Sugar_Transporters"/>
</dbReference>
<evidence type="ECO:0000313" key="10">
    <source>
        <dbReference type="EMBL" id="KAF2963765.1"/>
    </source>
</evidence>
<evidence type="ECO:0000256" key="4">
    <source>
        <dbReference type="ARBA" id="ARBA00022692"/>
    </source>
</evidence>
<feature type="transmembrane region" description="Helical" evidence="8">
    <location>
        <begin position="694"/>
        <end position="714"/>
    </location>
</feature>
<feature type="transmembrane region" description="Helical" evidence="8">
    <location>
        <begin position="1040"/>
        <end position="1059"/>
    </location>
</feature>
<dbReference type="InterPro" id="IPR020846">
    <property type="entry name" value="MFS_dom"/>
</dbReference>
<dbReference type="SUPFAM" id="SSF103473">
    <property type="entry name" value="MFS general substrate transporter"/>
    <property type="match status" value="1"/>
</dbReference>
<comment type="caution">
    <text evidence="10">The sequence shown here is derived from an EMBL/GenBank/DDBJ whole genome shotgun (WGS) entry which is preliminary data.</text>
</comment>
<gene>
    <name evidence="10" type="ORF">GQX73_g9808</name>
</gene>
<feature type="transmembrane region" description="Helical" evidence="8">
    <location>
        <begin position="1010"/>
        <end position="1028"/>
    </location>
</feature>
<dbReference type="SUPFAM" id="SSF55729">
    <property type="entry name" value="Acyl-CoA N-acyltransferases (Nat)"/>
    <property type="match status" value="1"/>
</dbReference>
<keyword evidence="5 8" id="KW-1133">Transmembrane helix</keyword>
<evidence type="ECO:0000256" key="3">
    <source>
        <dbReference type="ARBA" id="ARBA00022448"/>
    </source>
</evidence>
<dbReference type="InterPro" id="IPR009291">
    <property type="entry name" value="Vps62"/>
</dbReference>
<evidence type="ECO:0000313" key="11">
    <source>
        <dbReference type="Proteomes" id="UP000481858"/>
    </source>
</evidence>
<evidence type="ECO:0000256" key="1">
    <source>
        <dbReference type="ARBA" id="ARBA00004141"/>
    </source>
</evidence>
<dbReference type="OrthoDB" id="188042at2759"/>
<feature type="transmembrane region" description="Helical" evidence="8">
    <location>
        <begin position="652"/>
        <end position="682"/>
    </location>
</feature>
<keyword evidence="6 8" id="KW-0472">Membrane</keyword>
<dbReference type="Pfam" id="PF00083">
    <property type="entry name" value="Sugar_tr"/>
    <property type="match status" value="2"/>
</dbReference>
<evidence type="ECO:0000256" key="8">
    <source>
        <dbReference type="SAM" id="Phobius"/>
    </source>
</evidence>
<dbReference type="InParanoid" id="A0A7C8IM05"/>
<reference evidence="10 11" key="1">
    <citation type="submission" date="2019-12" db="EMBL/GenBank/DDBJ databases">
        <title>Draft genome sequence of the ascomycete Xylaria multiplex DSM 110363.</title>
        <authorList>
            <person name="Buettner E."/>
            <person name="Kellner H."/>
        </authorList>
    </citation>
    <scope>NUCLEOTIDE SEQUENCE [LARGE SCALE GENOMIC DNA]</scope>
    <source>
        <strain evidence="10 11">DSM 110363</strain>
    </source>
</reference>
<name>A0A7C8IM05_9PEZI</name>
<dbReference type="InterPro" id="IPR005828">
    <property type="entry name" value="MFS_sugar_transport-like"/>
</dbReference>
<keyword evidence="4 8" id="KW-0812">Transmembrane</keyword>
<feature type="transmembrane region" description="Helical" evidence="8">
    <location>
        <begin position="973"/>
        <end position="998"/>
    </location>
</feature>
<evidence type="ECO:0000259" key="9">
    <source>
        <dbReference type="PROSITE" id="PS50850"/>
    </source>
</evidence>
<dbReference type="AlphaFoldDB" id="A0A7C8IM05"/>
<evidence type="ECO:0000256" key="2">
    <source>
        <dbReference type="ARBA" id="ARBA00010992"/>
    </source>
</evidence>
<comment type="similarity">
    <text evidence="2">Belongs to the major facilitator superfamily. Sugar transporter (TC 2.A.1.1) family.</text>
</comment>
<dbReference type="PANTHER" id="PTHR48022:SF37">
    <property type="entry name" value="MAJOR FACILITATOR SUPERFAMILY (MFS) PROFILE DOMAIN-CONTAINING PROTEIN-RELATED"/>
    <property type="match status" value="1"/>
</dbReference>
<feature type="transmembrane region" description="Helical" evidence="8">
    <location>
        <begin position="172"/>
        <end position="193"/>
    </location>
</feature>
<dbReference type="GO" id="GO:0016020">
    <property type="term" value="C:membrane"/>
    <property type="evidence" value="ECO:0007669"/>
    <property type="project" value="UniProtKB-SubCell"/>
</dbReference>
<proteinExistence type="inferred from homology"/>
<feature type="domain" description="Major facilitator superfamily (MFS) profile" evidence="9">
    <location>
        <begin position="654"/>
        <end position="1063"/>
    </location>
</feature>
<dbReference type="Pfam" id="PF13508">
    <property type="entry name" value="Acetyltransf_7"/>
    <property type="match status" value="1"/>
</dbReference>
<protein>
    <recommendedName>
        <fullName evidence="9">Major facilitator superfamily (MFS) profile domain-containing protein</fullName>
    </recommendedName>
</protein>
<dbReference type="Gene3D" id="1.20.1250.20">
    <property type="entry name" value="MFS general substrate transporter like domains"/>
    <property type="match status" value="1"/>
</dbReference>
<dbReference type="InterPro" id="IPR036259">
    <property type="entry name" value="MFS_trans_sf"/>
</dbReference>
<feature type="transmembrane region" description="Helical" evidence="8">
    <location>
        <begin position="783"/>
        <end position="804"/>
    </location>
</feature>
<evidence type="ECO:0000256" key="5">
    <source>
        <dbReference type="ARBA" id="ARBA00022989"/>
    </source>
</evidence>
<evidence type="ECO:0000256" key="7">
    <source>
        <dbReference type="SAM" id="MobiDB-lite"/>
    </source>
</evidence>
<keyword evidence="11" id="KW-1185">Reference proteome</keyword>
<dbReference type="InterPro" id="IPR016181">
    <property type="entry name" value="Acyl_CoA_acyltransferase"/>
</dbReference>
<dbReference type="GO" id="GO:0005351">
    <property type="term" value="F:carbohydrate:proton symporter activity"/>
    <property type="evidence" value="ECO:0007669"/>
    <property type="project" value="TreeGrafter"/>
</dbReference>
<feature type="region of interest" description="Disordered" evidence="7">
    <location>
        <begin position="247"/>
        <end position="266"/>
    </location>
</feature>
<organism evidence="10 11">
    <name type="scientific">Xylaria multiplex</name>
    <dbReference type="NCBI Taxonomy" id="323545"/>
    <lineage>
        <taxon>Eukaryota</taxon>
        <taxon>Fungi</taxon>
        <taxon>Dikarya</taxon>
        <taxon>Ascomycota</taxon>
        <taxon>Pezizomycotina</taxon>
        <taxon>Sordariomycetes</taxon>
        <taxon>Xylariomycetidae</taxon>
        <taxon>Xylariales</taxon>
        <taxon>Xylariaceae</taxon>
        <taxon>Xylaria</taxon>
    </lineage>
</organism>
<dbReference type="PROSITE" id="PS50850">
    <property type="entry name" value="MFS"/>
    <property type="match status" value="1"/>
</dbReference>
<dbReference type="EMBL" id="WUBL01000183">
    <property type="protein sequence ID" value="KAF2963765.1"/>
    <property type="molecule type" value="Genomic_DNA"/>
</dbReference>
<feature type="transmembrane region" description="Helical" evidence="8">
    <location>
        <begin position="914"/>
        <end position="931"/>
    </location>
</feature>
<feature type="transmembrane region" description="Helical" evidence="8">
    <location>
        <begin position="938"/>
        <end position="961"/>
    </location>
</feature>
<feature type="transmembrane region" description="Helical" evidence="8">
    <location>
        <begin position="751"/>
        <end position="771"/>
    </location>
</feature>
<evidence type="ECO:0000256" key="6">
    <source>
        <dbReference type="ARBA" id="ARBA00023136"/>
    </source>
</evidence>
<dbReference type="Proteomes" id="UP000481858">
    <property type="component" value="Unassembled WGS sequence"/>
</dbReference>
<feature type="transmembrane region" description="Helical" evidence="8">
    <location>
        <begin position="720"/>
        <end position="739"/>
    </location>
</feature>
<keyword evidence="3" id="KW-0813">Transport</keyword>
<feature type="compositionally biased region" description="Basic and acidic residues" evidence="7">
    <location>
        <begin position="401"/>
        <end position="416"/>
    </location>
</feature>
<dbReference type="GO" id="GO:0016747">
    <property type="term" value="F:acyltransferase activity, transferring groups other than amino-acyl groups"/>
    <property type="evidence" value="ECO:0007669"/>
    <property type="project" value="InterPro"/>
</dbReference>
<accession>A0A7C8IM05</accession>
<dbReference type="PANTHER" id="PTHR48022">
    <property type="entry name" value="PLASTIDIC GLUCOSE TRANSPORTER 4"/>
    <property type="match status" value="1"/>
</dbReference>
<dbReference type="InterPro" id="IPR000182">
    <property type="entry name" value="GNAT_dom"/>
</dbReference>
<comment type="subcellular location">
    <subcellularLocation>
        <location evidence="1">Membrane</location>
        <topology evidence="1">Multi-pass membrane protein</topology>
    </subcellularLocation>
</comment>
<feature type="region of interest" description="Disordered" evidence="7">
    <location>
        <begin position="401"/>
        <end position="420"/>
    </location>
</feature>
<dbReference type="Pfam" id="PF06101">
    <property type="entry name" value="Vps62"/>
    <property type="match status" value="1"/>
</dbReference>
<dbReference type="PRINTS" id="PR00171">
    <property type="entry name" value="SUGRTRNSPORT"/>
</dbReference>